<feature type="region of interest" description="Disordered" evidence="1">
    <location>
        <begin position="405"/>
        <end position="430"/>
    </location>
</feature>
<evidence type="ECO:0000313" key="3">
    <source>
        <dbReference type="Proteomes" id="UP001448207"/>
    </source>
</evidence>
<protein>
    <submittedName>
        <fullName evidence="2">Uncharacterized protein</fullName>
    </submittedName>
</protein>
<feature type="region of interest" description="Disordered" evidence="1">
    <location>
        <begin position="444"/>
        <end position="479"/>
    </location>
</feature>
<accession>A0ABR3AQ90</accession>
<dbReference type="Pfam" id="PF01933">
    <property type="entry name" value="CofD"/>
    <property type="match status" value="1"/>
</dbReference>
<sequence length="553" mass="60110">MVQPSFVVFSGGSACNNIAQAFHQISNNNVCYILGVSDNGGSTSELLRVLGGPSIGDLRSRLTRLIDVFDTNGYSTERAAIRELLSYRLPSNVSEHEVKDEWAAIVEGHHILWKEIPIEKREAIRGFLTSFNFEILKRAHKRFNFSNGSIGNFFLTGARLFFGSLEAALFLFSALTGVSEPTAVVPVINTNHTATIAALLENSDILVGQCEISHPSVTVSASDLTKRTRPNPIDAFSQLASDQNDLSPWNGSSPPNSNLVFSKHADEKLVSRIKRIYYINEYGQEIYPVPNPKAISHLSLKQTLVYAIGSLYTSIVPCLVLRNVGNTIAQSSSLKHKIFLLNGTNDRETGGYTALDFIATVTAALNESQRIDARRAFYQSYDSEPAHASTSVSASAVPSAVPGAVLVGDARSPPQHHNHHSQHNYPQNHLYSFNSHPGAIPFQRAGSSSISSYNSSPTSTAPSSYSSHTVSGSMPGSPSHHYPPFPDHLFFPSPSSAFITHLIYLHNTEIPVDVQAIQKLGIKPILIKGTLSSRGEPVYDEAALTDAIKSIVS</sequence>
<comment type="caution">
    <text evidence="2">The sequence shown here is derived from an EMBL/GenBank/DDBJ whole genome shotgun (WGS) entry which is preliminary data.</text>
</comment>
<dbReference type="PANTHER" id="PTHR31240:SF0">
    <property type="entry name" value="MATERNAL EFFECT EMBRYO ARREST 18"/>
    <property type="match status" value="1"/>
</dbReference>
<gene>
    <name evidence="2" type="ORF">J3Q64DRAFT_1765997</name>
</gene>
<organism evidence="2 3">
    <name type="scientific">Phycomyces blakesleeanus</name>
    <dbReference type="NCBI Taxonomy" id="4837"/>
    <lineage>
        <taxon>Eukaryota</taxon>
        <taxon>Fungi</taxon>
        <taxon>Fungi incertae sedis</taxon>
        <taxon>Mucoromycota</taxon>
        <taxon>Mucoromycotina</taxon>
        <taxon>Mucoromycetes</taxon>
        <taxon>Mucorales</taxon>
        <taxon>Phycomycetaceae</taxon>
        <taxon>Phycomyces</taxon>
    </lineage>
</organism>
<dbReference type="SUPFAM" id="SSF142338">
    <property type="entry name" value="CofD-like"/>
    <property type="match status" value="1"/>
</dbReference>
<dbReference type="Proteomes" id="UP001448207">
    <property type="component" value="Unassembled WGS sequence"/>
</dbReference>
<dbReference type="Gene3D" id="3.40.50.10680">
    <property type="entry name" value="CofD-like domains"/>
    <property type="match status" value="1"/>
</dbReference>
<keyword evidence="3" id="KW-1185">Reference proteome</keyword>
<dbReference type="InterPro" id="IPR038136">
    <property type="entry name" value="CofD-like_dom_sf"/>
</dbReference>
<dbReference type="PANTHER" id="PTHR31240">
    <property type="entry name" value="MATERNAL EFFECT EMBRYO ARREST 18"/>
    <property type="match status" value="1"/>
</dbReference>
<evidence type="ECO:0000313" key="2">
    <source>
        <dbReference type="EMBL" id="KAL0078362.1"/>
    </source>
</evidence>
<feature type="compositionally biased region" description="Low complexity" evidence="1">
    <location>
        <begin position="447"/>
        <end position="467"/>
    </location>
</feature>
<reference evidence="2 3" key="1">
    <citation type="submission" date="2024-04" db="EMBL/GenBank/DDBJ databases">
        <title>Symmetric and asymmetric DNA N6-adenine methylation regulates different biological responses in Mucorales.</title>
        <authorList>
            <consortium name="Lawrence Berkeley National Laboratory"/>
            <person name="Lax C."/>
            <person name="Mondo S.J."/>
            <person name="Osorio-Concepcion M."/>
            <person name="Muszewska A."/>
            <person name="Corrochano-Luque M."/>
            <person name="Gutierrez G."/>
            <person name="Riley R."/>
            <person name="Lipzen A."/>
            <person name="Guo J."/>
            <person name="Hundley H."/>
            <person name="Amirebrahimi M."/>
            <person name="Ng V."/>
            <person name="Lorenzo-Gutierrez D."/>
            <person name="Binder U."/>
            <person name="Yang J."/>
            <person name="Song Y."/>
            <person name="Canovas D."/>
            <person name="Navarro E."/>
            <person name="Freitag M."/>
            <person name="Gabaldon T."/>
            <person name="Grigoriev I.V."/>
            <person name="Corrochano L.M."/>
            <person name="Nicolas F.E."/>
            <person name="Garre V."/>
        </authorList>
    </citation>
    <scope>NUCLEOTIDE SEQUENCE [LARGE SCALE GENOMIC DNA]</scope>
    <source>
        <strain evidence="2 3">L51</strain>
    </source>
</reference>
<proteinExistence type="predicted"/>
<dbReference type="EMBL" id="JBCLYO010000025">
    <property type="protein sequence ID" value="KAL0078362.1"/>
    <property type="molecule type" value="Genomic_DNA"/>
</dbReference>
<dbReference type="InterPro" id="IPR002882">
    <property type="entry name" value="CofD"/>
</dbReference>
<evidence type="ECO:0000256" key="1">
    <source>
        <dbReference type="SAM" id="MobiDB-lite"/>
    </source>
</evidence>
<name>A0ABR3AQ90_PHYBL</name>